<reference evidence="2" key="1">
    <citation type="submission" date="2018-06" db="EMBL/GenBank/DDBJ databases">
        <authorList>
            <person name="Zhirakovskaya E."/>
        </authorList>
    </citation>
    <scope>NUCLEOTIDE SEQUENCE</scope>
</reference>
<dbReference type="SUPFAM" id="SSF52833">
    <property type="entry name" value="Thioredoxin-like"/>
    <property type="match status" value="1"/>
</dbReference>
<dbReference type="GO" id="GO:0016491">
    <property type="term" value="F:oxidoreductase activity"/>
    <property type="evidence" value="ECO:0007669"/>
    <property type="project" value="InterPro"/>
</dbReference>
<name>A0A3B0S7S1_9ZZZZ</name>
<dbReference type="GO" id="GO:0016209">
    <property type="term" value="F:antioxidant activity"/>
    <property type="evidence" value="ECO:0007669"/>
    <property type="project" value="InterPro"/>
</dbReference>
<proteinExistence type="predicted"/>
<dbReference type="PROSITE" id="PS00194">
    <property type="entry name" value="THIOREDOXIN_1"/>
    <property type="match status" value="1"/>
</dbReference>
<organism evidence="2">
    <name type="scientific">hydrothermal vent metagenome</name>
    <dbReference type="NCBI Taxonomy" id="652676"/>
    <lineage>
        <taxon>unclassified sequences</taxon>
        <taxon>metagenomes</taxon>
        <taxon>ecological metagenomes</taxon>
    </lineage>
</organism>
<dbReference type="InterPro" id="IPR050553">
    <property type="entry name" value="Thioredoxin_ResA/DsbE_sf"/>
</dbReference>
<accession>A0A3B0S7S1</accession>
<dbReference type="CDD" id="cd02966">
    <property type="entry name" value="TlpA_like_family"/>
    <property type="match status" value="1"/>
</dbReference>
<gene>
    <name evidence="2" type="ORF">MNBD_ALPHA01-2073</name>
</gene>
<dbReference type="PROSITE" id="PS51352">
    <property type="entry name" value="THIOREDOXIN_2"/>
    <property type="match status" value="1"/>
</dbReference>
<sequence>MTRNLIMIVAFVAALLGAIYFIGPADKPDTYMEDELVSLDSSLKSGKVLFTIYGYQPPVPDIKITDEAGNILTLNDLKGQNLLVNFWATWCVPCREEMPELEALQKARGNDDFRVIIISVDRGGLSASRQFLDDIKVQKLDLYYDEKGTLARKMKTIGYPTTILITKEGRQFGILTGPAHWNSRSAHALIDRLVASKPVIKFLSVREPQ</sequence>
<dbReference type="Gene3D" id="3.40.30.10">
    <property type="entry name" value="Glutaredoxin"/>
    <property type="match status" value="1"/>
</dbReference>
<dbReference type="PANTHER" id="PTHR42852:SF13">
    <property type="entry name" value="PROTEIN DIPZ"/>
    <property type="match status" value="1"/>
</dbReference>
<dbReference type="EMBL" id="UOEJ01000141">
    <property type="protein sequence ID" value="VAW01048.1"/>
    <property type="molecule type" value="Genomic_DNA"/>
</dbReference>
<dbReference type="InterPro" id="IPR017937">
    <property type="entry name" value="Thioredoxin_CS"/>
</dbReference>
<dbReference type="InterPro" id="IPR013766">
    <property type="entry name" value="Thioredoxin_domain"/>
</dbReference>
<evidence type="ECO:0000313" key="2">
    <source>
        <dbReference type="EMBL" id="VAW01048.1"/>
    </source>
</evidence>
<dbReference type="AlphaFoldDB" id="A0A3B0S7S1"/>
<feature type="domain" description="Thioredoxin" evidence="1">
    <location>
        <begin position="53"/>
        <end position="195"/>
    </location>
</feature>
<protein>
    <recommendedName>
        <fullName evidence="1">Thioredoxin domain-containing protein</fullName>
    </recommendedName>
</protein>
<dbReference type="Pfam" id="PF00578">
    <property type="entry name" value="AhpC-TSA"/>
    <property type="match status" value="1"/>
</dbReference>
<evidence type="ECO:0000259" key="1">
    <source>
        <dbReference type="PROSITE" id="PS51352"/>
    </source>
</evidence>
<dbReference type="InterPro" id="IPR000866">
    <property type="entry name" value="AhpC/TSA"/>
</dbReference>
<dbReference type="PANTHER" id="PTHR42852">
    <property type="entry name" value="THIOL:DISULFIDE INTERCHANGE PROTEIN DSBE"/>
    <property type="match status" value="1"/>
</dbReference>
<dbReference type="InterPro" id="IPR036249">
    <property type="entry name" value="Thioredoxin-like_sf"/>
</dbReference>